<gene>
    <name evidence="1" type="ORF">NCTC11647_03776</name>
</gene>
<name>A0A2T3QJU5_PHODM</name>
<reference evidence="1 2" key="1">
    <citation type="submission" date="2018-06" db="EMBL/GenBank/DDBJ databases">
        <authorList>
            <consortium name="Pathogen Informatics"/>
            <person name="Doyle S."/>
        </authorList>
    </citation>
    <scope>NUCLEOTIDE SEQUENCE [LARGE SCALE GENOMIC DNA]</scope>
    <source>
        <strain evidence="1 2">NCTC11647</strain>
    </source>
</reference>
<evidence type="ECO:0000313" key="2">
    <source>
        <dbReference type="Proteomes" id="UP000251647"/>
    </source>
</evidence>
<proteinExistence type="predicted"/>
<dbReference type="EMBL" id="UATL01000005">
    <property type="protein sequence ID" value="SPY44825.1"/>
    <property type="molecule type" value="Genomic_DNA"/>
</dbReference>
<protein>
    <submittedName>
        <fullName evidence="1">Uncharacterized protein</fullName>
    </submittedName>
</protein>
<organism evidence="1 2">
    <name type="scientific">Photobacterium damselae</name>
    <dbReference type="NCBI Taxonomy" id="38293"/>
    <lineage>
        <taxon>Bacteria</taxon>
        <taxon>Pseudomonadati</taxon>
        <taxon>Pseudomonadota</taxon>
        <taxon>Gammaproteobacteria</taxon>
        <taxon>Vibrionales</taxon>
        <taxon>Vibrionaceae</taxon>
        <taxon>Photobacterium</taxon>
    </lineage>
</organism>
<accession>A0A2T3QJU5</accession>
<dbReference type="RefSeq" id="WP_036765629.1">
    <property type="nucleotide sequence ID" value="NZ_PYOG01000010.1"/>
</dbReference>
<dbReference type="Proteomes" id="UP000251647">
    <property type="component" value="Unassembled WGS sequence"/>
</dbReference>
<sequence>MNNVKLTQFIAEILRLENFTPKECELENIKKDLLATIDAKRFINYSIFRNIVAEHVVSITKTCLDDLDRHDLSQDIIRADIL</sequence>
<dbReference type="AlphaFoldDB" id="A0A2T3QJU5"/>
<evidence type="ECO:0000313" key="1">
    <source>
        <dbReference type="EMBL" id="SPY44825.1"/>
    </source>
</evidence>